<dbReference type="Proteomes" id="UP000559027">
    <property type="component" value="Unassembled WGS sequence"/>
</dbReference>
<dbReference type="AlphaFoldDB" id="A0A8H5CX49"/>
<keyword evidence="3" id="KW-1185">Reference proteome</keyword>
<accession>A0A8H5CX49</accession>
<name>A0A8H5CX49_9AGAR</name>
<proteinExistence type="predicted"/>
<gene>
    <name evidence="2" type="ORF">D9756_009319</name>
</gene>
<organism evidence="2 3">
    <name type="scientific">Leucocoprinus leucothites</name>
    <dbReference type="NCBI Taxonomy" id="201217"/>
    <lineage>
        <taxon>Eukaryota</taxon>
        <taxon>Fungi</taxon>
        <taxon>Dikarya</taxon>
        <taxon>Basidiomycota</taxon>
        <taxon>Agaricomycotina</taxon>
        <taxon>Agaricomycetes</taxon>
        <taxon>Agaricomycetidae</taxon>
        <taxon>Agaricales</taxon>
        <taxon>Agaricineae</taxon>
        <taxon>Agaricaceae</taxon>
        <taxon>Leucocoprinus</taxon>
    </lineage>
</organism>
<reference evidence="2 3" key="1">
    <citation type="journal article" date="2020" name="ISME J.">
        <title>Uncovering the hidden diversity of litter-decomposition mechanisms in mushroom-forming fungi.</title>
        <authorList>
            <person name="Floudas D."/>
            <person name="Bentzer J."/>
            <person name="Ahren D."/>
            <person name="Johansson T."/>
            <person name="Persson P."/>
            <person name="Tunlid A."/>
        </authorList>
    </citation>
    <scope>NUCLEOTIDE SEQUENCE [LARGE SCALE GENOMIC DNA]</scope>
    <source>
        <strain evidence="2 3">CBS 146.42</strain>
    </source>
</reference>
<evidence type="ECO:0000313" key="3">
    <source>
        <dbReference type="Proteomes" id="UP000559027"/>
    </source>
</evidence>
<evidence type="ECO:0000313" key="2">
    <source>
        <dbReference type="EMBL" id="KAF5349203.1"/>
    </source>
</evidence>
<dbReference type="EMBL" id="JAACJO010000017">
    <property type="protein sequence ID" value="KAF5349203.1"/>
    <property type="molecule type" value="Genomic_DNA"/>
</dbReference>
<protein>
    <submittedName>
        <fullName evidence="2">Uncharacterized protein</fullName>
    </submittedName>
</protein>
<sequence>MAENAQLKPPRSGNHAGTSTDNGRVALRYSPRPRVLYEELDPSNPGSLPTADSCDLEPPSYAGLPPQYTPGESYFDPYDAPMTIELLEAQAKSDVLVLSIDLTVYDIA</sequence>
<evidence type="ECO:0000256" key="1">
    <source>
        <dbReference type="SAM" id="MobiDB-lite"/>
    </source>
</evidence>
<comment type="caution">
    <text evidence="2">The sequence shown here is derived from an EMBL/GenBank/DDBJ whole genome shotgun (WGS) entry which is preliminary data.</text>
</comment>
<feature type="region of interest" description="Disordered" evidence="1">
    <location>
        <begin position="1"/>
        <end position="73"/>
    </location>
</feature>